<reference evidence="2" key="1">
    <citation type="journal article" date="2015" name="PeerJ">
        <title>First genomic representation of candidate bacterial phylum KSB3 points to enhanced environmental sensing as a trigger of wastewater bulking.</title>
        <authorList>
            <person name="Sekiguchi Y."/>
            <person name="Ohashi A."/>
            <person name="Parks D.H."/>
            <person name="Yamauchi T."/>
            <person name="Tyson G.W."/>
            <person name="Hugenholtz P."/>
        </authorList>
    </citation>
    <scope>NUCLEOTIDE SEQUENCE [LARGE SCALE GENOMIC DNA]</scope>
</reference>
<evidence type="ECO:0000256" key="1">
    <source>
        <dbReference type="SAM" id="Phobius"/>
    </source>
</evidence>
<keyword evidence="3" id="KW-1185">Reference proteome</keyword>
<evidence type="ECO:0008006" key="4">
    <source>
        <dbReference type="Google" id="ProtNLM"/>
    </source>
</evidence>
<name>A0A081BSI1_9BACT</name>
<dbReference type="STRING" id="1499966.U14_05647"/>
<dbReference type="EMBL" id="DF820461">
    <property type="protein sequence ID" value="GAK54362.1"/>
    <property type="molecule type" value="Genomic_DNA"/>
</dbReference>
<accession>A0A081BSI1</accession>
<organism evidence="2">
    <name type="scientific">Candidatus Moduliflexus flocculans</name>
    <dbReference type="NCBI Taxonomy" id="1499966"/>
    <lineage>
        <taxon>Bacteria</taxon>
        <taxon>Candidatus Moduliflexota</taxon>
        <taxon>Candidatus Moduliflexia</taxon>
        <taxon>Candidatus Moduliflexales</taxon>
        <taxon>Candidatus Moduliflexaceae</taxon>
    </lineage>
</organism>
<dbReference type="PANTHER" id="PTHR31876">
    <property type="entry name" value="COV-LIKE PROTEIN 1"/>
    <property type="match status" value="1"/>
</dbReference>
<sequence length="226" mass="25256">MIRRLRHKIERTFLAGLVVTVPTVLVFFLLKLFVNYIDRISKPFVEHLFHVDIPGIGLVVTLLMIFFIGLFSTNFVGRKFVALGESLVKKIPLVRSVYASVKQIIELFFSPKDKPFQQVVLVPYPHDGSYALGVVTGKAASGSPATAFTEHHQGTVAENDRLVNIFIPSTPNFTGGLLIIYPQSQVIPLSMSVEEGFKYLMSGGMLLPEKPPEAPETLEEWDLFLH</sequence>
<dbReference type="PANTHER" id="PTHR31876:SF26">
    <property type="entry name" value="PROTEIN LIKE COV 2"/>
    <property type="match status" value="1"/>
</dbReference>
<dbReference type="Pfam" id="PF04367">
    <property type="entry name" value="DUF502"/>
    <property type="match status" value="1"/>
</dbReference>
<feature type="transmembrane region" description="Helical" evidence="1">
    <location>
        <begin position="53"/>
        <end position="71"/>
    </location>
</feature>
<dbReference type="InterPro" id="IPR007462">
    <property type="entry name" value="COV1-like"/>
</dbReference>
<protein>
    <recommendedName>
        <fullName evidence="4">Transporter</fullName>
    </recommendedName>
</protein>
<keyword evidence="1" id="KW-0812">Transmembrane</keyword>
<proteinExistence type="predicted"/>
<dbReference type="AlphaFoldDB" id="A0A081BSI1"/>
<feature type="transmembrane region" description="Helical" evidence="1">
    <location>
        <begin position="12"/>
        <end position="33"/>
    </location>
</feature>
<evidence type="ECO:0000313" key="2">
    <source>
        <dbReference type="EMBL" id="GAK54362.1"/>
    </source>
</evidence>
<keyword evidence="1" id="KW-1133">Transmembrane helix</keyword>
<keyword evidence="1" id="KW-0472">Membrane</keyword>
<dbReference type="HOGENOM" id="CLU_068050_1_1_0"/>
<evidence type="ECO:0000313" key="3">
    <source>
        <dbReference type="Proteomes" id="UP000030700"/>
    </source>
</evidence>
<gene>
    <name evidence="2" type="ORF">U14_05647</name>
</gene>
<dbReference type="Proteomes" id="UP000030700">
    <property type="component" value="Unassembled WGS sequence"/>
</dbReference>